<feature type="transmembrane region" description="Helical" evidence="9">
    <location>
        <begin position="90"/>
        <end position="112"/>
    </location>
</feature>
<organism evidence="11 12">
    <name type="scientific">Prescottella soli</name>
    <dbReference type="NCBI Taxonomy" id="1543852"/>
    <lineage>
        <taxon>Bacteria</taxon>
        <taxon>Bacillati</taxon>
        <taxon>Actinomycetota</taxon>
        <taxon>Actinomycetes</taxon>
        <taxon>Mycobacteriales</taxon>
        <taxon>Nocardiaceae</taxon>
        <taxon>Prescottella</taxon>
    </lineage>
</organism>
<keyword evidence="7" id="KW-0406">Ion transport</keyword>
<evidence type="ECO:0000256" key="4">
    <source>
        <dbReference type="ARBA" id="ARBA00022449"/>
    </source>
</evidence>
<protein>
    <submittedName>
        <fullName evidence="11">Cation:proton antiporter</fullName>
    </submittedName>
</protein>
<evidence type="ECO:0000256" key="5">
    <source>
        <dbReference type="ARBA" id="ARBA00022692"/>
    </source>
</evidence>
<comment type="subcellular location">
    <subcellularLocation>
        <location evidence="1">Membrane</location>
        <topology evidence="1">Multi-pass membrane protein</topology>
    </subcellularLocation>
</comment>
<feature type="transmembrane region" description="Helical" evidence="9">
    <location>
        <begin position="118"/>
        <end position="137"/>
    </location>
</feature>
<accession>A0ABW9FTZ1</accession>
<feature type="transmembrane region" description="Helical" evidence="9">
    <location>
        <begin position="223"/>
        <end position="251"/>
    </location>
</feature>
<evidence type="ECO:0000256" key="3">
    <source>
        <dbReference type="ARBA" id="ARBA00022448"/>
    </source>
</evidence>
<evidence type="ECO:0000256" key="8">
    <source>
        <dbReference type="ARBA" id="ARBA00023136"/>
    </source>
</evidence>
<evidence type="ECO:0000256" key="9">
    <source>
        <dbReference type="SAM" id="Phobius"/>
    </source>
</evidence>
<gene>
    <name evidence="11" type="ORF">ABEU19_001742</name>
</gene>
<feature type="transmembrane region" description="Helical" evidence="9">
    <location>
        <begin position="175"/>
        <end position="194"/>
    </location>
</feature>
<feature type="transmembrane region" description="Helical" evidence="9">
    <location>
        <begin position="6"/>
        <end position="23"/>
    </location>
</feature>
<dbReference type="RefSeq" id="WP_348604681.1">
    <property type="nucleotide sequence ID" value="NZ_CP157276.1"/>
</dbReference>
<feature type="transmembrane region" description="Helical" evidence="9">
    <location>
        <begin position="298"/>
        <end position="318"/>
    </location>
</feature>
<proteinExistence type="inferred from homology"/>
<dbReference type="EMBL" id="JBDLNU010000002">
    <property type="protein sequence ID" value="MFM1728265.1"/>
    <property type="molecule type" value="Genomic_DNA"/>
</dbReference>
<dbReference type="Gene3D" id="1.20.1530.20">
    <property type="match status" value="1"/>
</dbReference>
<feature type="transmembrane region" description="Helical" evidence="9">
    <location>
        <begin position="369"/>
        <end position="389"/>
    </location>
</feature>
<feature type="transmembrane region" description="Helical" evidence="9">
    <location>
        <begin position="149"/>
        <end position="169"/>
    </location>
</feature>
<evidence type="ECO:0000256" key="2">
    <source>
        <dbReference type="ARBA" id="ARBA00005551"/>
    </source>
</evidence>
<name>A0ABW9FTZ1_9NOCA</name>
<evidence type="ECO:0000256" key="7">
    <source>
        <dbReference type="ARBA" id="ARBA00023065"/>
    </source>
</evidence>
<comment type="similarity">
    <text evidence="2">Belongs to the monovalent cation:proton antiporter 2 (CPA2) transporter (TC 2.A.37) family.</text>
</comment>
<feature type="transmembrane region" description="Helical" evidence="9">
    <location>
        <begin position="271"/>
        <end position="291"/>
    </location>
</feature>
<feature type="transmembrane region" description="Helical" evidence="9">
    <location>
        <begin position="60"/>
        <end position="78"/>
    </location>
</feature>
<evidence type="ECO:0000313" key="12">
    <source>
        <dbReference type="Proteomes" id="UP001629744"/>
    </source>
</evidence>
<evidence type="ECO:0000256" key="1">
    <source>
        <dbReference type="ARBA" id="ARBA00004141"/>
    </source>
</evidence>
<dbReference type="PANTHER" id="PTHR43562:SF1">
    <property type="entry name" value="NA(+)_H(+) ANTIPORTER YJBQ-RELATED"/>
    <property type="match status" value="1"/>
</dbReference>
<keyword evidence="3" id="KW-0813">Transport</keyword>
<reference evidence="11 12" key="1">
    <citation type="submission" date="2023-11" db="EMBL/GenBank/DDBJ databases">
        <authorList>
            <person name="Val-Calvo J."/>
            <person name="Scortti M."/>
            <person name="Vazquez-Boland J."/>
        </authorList>
    </citation>
    <scope>NUCLEOTIDE SEQUENCE [LARGE SCALE GENOMIC DNA]</scope>
    <source>
        <strain evidence="11 12">DSM 46662</strain>
    </source>
</reference>
<evidence type="ECO:0000313" key="11">
    <source>
        <dbReference type="EMBL" id="MFM1728265.1"/>
    </source>
</evidence>
<comment type="caution">
    <text evidence="11">The sequence shown here is derived from an EMBL/GenBank/DDBJ whole genome shotgun (WGS) entry which is preliminary data.</text>
</comment>
<dbReference type="Pfam" id="PF00999">
    <property type="entry name" value="Na_H_Exchanger"/>
    <property type="match status" value="1"/>
</dbReference>
<dbReference type="PANTHER" id="PTHR43562">
    <property type="entry name" value="NAPA-TYPE SODIUM/HYDROGEN ANTIPORTER"/>
    <property type="match status" value="1"/>
</dbReference>
<keyword evidence="6 9" id="KW-1133">Transmembrane helix</keyword>
<dbReference type="Proteomes" id="UP001629744">
    <property type="component" value="Unassembled WGS sequence"/>
</dbReference>
<feature type="domain" description="Cation/H+ exchanger transmembrane" evidence="10">
    <location>
        <begin position="15"/>
        <end position="388"/>
    </location>
</feature>
<keyword evidence="8 9" id="KW-0472">Membrane</keyword>
<feature type="transmembrane region" description="Helical" evidence="9">
    <location>
        <begin position="30"/>
        <end position="48"/>
    </location>
</feature>
<dbReference type="InterPro" id="IPR038770">
    <property type="entry name" value="Na+/solute_symporter_sf"/>
</dbReference>
<evidence type="ECO:0000259" key="10">
    <source>
        <dbReference type="Pfam" id="PF00999"/>
    </source>
</evidence>
<keyword evidence="5 9" id="KW-0812">Transmembrane</keyword>
<keyword evidence="4" id="KW-0050">Antiport</keyword>
<dbReference type="InterPro" id="IPR006153">
    <property type="entry name" value="Cation/H_exchanger_TM"/>
</dbReference>
<feature type="transmembrane region" description="Helical" evidence="9">
    <location>
        <begin position="338"/>
        <end position="357"/>
    </location>
</feature>
<keyword evidence="12" id="KW-1185">Reference proteome</keyword>
<evidence type="ECO:0000256" key="6">
    <source>
        <dbReference type="ARBA" id="ARBA00022989"/>
    </source>
</evidence>
<sequence length="402" mass="41258">MDAAVATSLFWITVAAAIAPLIAGSLRRKLIPEVVLLLVGGIVIGPYALDLANVDTEIELLRELGLGMLFLLAGYEIDKDELTGRGGRRALVTWLACITLAFAIVGGLSAAGLVHSEIAVAIALTSTALGTLLPILKDRGLLGSPVGRAVLNHGAIGELGPVLAMAVLLGARGAVLSLVVLAAFAVVAVVVAMLPSRILREGTALLAVVRRGSDTTAQTTVRLVMLLLVALIAVAAVFDLDIILGAFAAGFILRRTVPDGDELLEGKLEGLAFGLLIPIFFVTSGMTIDVSAVAGEPLVLLAFLALLLIVRGLPVFIASRYDRGPAGANFDTREQLQVALYSTTGLPLIVAVTGVAVSAGQMSNGTASILVAAGAITVLVLPLLASALATKTPSEPRDQLPA</sequence>